<keyword evidence="8" id="KW-1185">Reference proteome</keyword>
<organism evidence="7 8">
    <name type="scientific">Cladorrhinum samala</name>
    <dbReference type="NCBI Taxonomy" id="585594"/>
    <lineage>
        <taxon>Eukaryota</taxon>
        <taxon>Fungi</taxon>
        <taxon>Dikarya</taxon>
        <taxon>Ascomycota</taxon>
        <taxon>Pezizomycotina</taxon>
        <taxon>Sordariomycetes</taxon>
        <taxon>Sordariomycetidae</taxon>
        <taxon>Sordariales</taxon>
        <taxon>Podosporaceae</taxon>
        <taxon>Cladorrhinum</taxon>
    </lineage>
</organism>
<dbReference type="GO" id="GO:0016787">
    <property type="term" value="F:hydrolase activity"/>
    <property type="evidence" value="ECO:0007669"/>
    <property type="project" value="TreeGrafter"/>
</dbReference>
<dbReference type="InterPro" id="IPR012506">
    <property type="entry name" value="TMEM86B-like"/>
</dbReference>
<feature type="transmembrane region" description="Helical" evidence="6">
    <location>
        <begin position="174"/>
        <end position="195"/>
    </location>
</feature>
<dbReference type="EMBL" id="MU864966">
    <property type="protein sequence ID" value="KAK4462887.1"/>
    <property type="molecule type" value="Genomic_DNA"/>
</dbReference>
<comment type="similarity">
    <text evidence="2">Belongs to the TMEM86 family.</text>
</comment>
<dbReference type="GO" id="GO:0016020">
    <property type="term" value="C:membrane"/>
    <property type="evidence" value="ECO:0007669"/>
    <property type="project" value="UniProtKB-SubCell"/>
</dbReference>
<reference evidence="7" key="1">
    <citation type="journal article" date="2023" name="Mol. Phylogenet. Evol.">
        <title>Genome-scale phylogeny and comparative genomics of the fungal order Sordariales.</title>
        <authorList>
            <person name="Hensen N."/>
            <person name="Bonometti L."/>
            <person name="Westerberg I."/>
            <person name="Brannstrom I.O."/>
            <person name="Guillou S."/>
            <person name="Cros-Aarteil S."/>
            <person name="Calhoun S."/>
            <person name="Haridas S."/>
            <person name="Kuo A."/>
            <person name="Mondo S."/>
            <person name="Pangilinan J."/>
            <person name="Riley R."/>
            <person name="LaButti K."/>
            <person name="Andreopoulos B."/>
            <person name="Lipzen A."/>
            <person name="Chen C."/>
            <person name="Yan M."/>
            <person name="Daum C."/>
            <person name="Ng V."/>
            <person name="Clum A."/>
            <person name="Steindorff A."/>
            <person name="Ohm R.A."/>
            <person name="Martin F."/>
            <person name="Silar P."/>
            <person name="Natvig D.O."/>
            <person name="Lalanne C."/>
            <person name="Gautier V."/>
            <person name="Ament-Velasquez S.L."/>
            <person name="Kruys A."/>
            <person name="Hutchinson M.I."/>
            <person name="Powell A.J."/>
            <person name="Barry K."/>
            <person name="Miller A.N."/>
            <person name="Grigoriev I.V."/>
            <person name="Debuchy R."/>
            <person name="Gladieux P."/>
            <person name="Hiltunen Thoren M."/>
            <person name="Johannesson H."/>
        </authorList>
    </citation>
    <scope>NUCLEOTIDE SEQUENCE</scope>
    <source>
        <strain evidence="7">PSN324</strain>
    </source>
</reference>
<evidence type="ECO:0000256" key="4">
    <source>
        <dbReference type="ARBA" id="ARBA00022989"/>
    </source>
</evidence>
<dbReference type="Pfam" id="PF07947">
    <property type="entry name" value="YhhN"/>
    <property type="match status" value="1"/>
</dbReference>
<name>A0AAV9HPR1_9PEZI</name>
<evidence type="ECO:0000256" key="3">
    <source>
        <dbReference type="ARBA" id="ARBA00022692"/>
    </source>
</evidence>
<gene>
    <name evidence="7" type="ORF">QBC42DRAFT_151941</name>
</gene>
<evidence type="ECO:0000313" key="7">
    <source>
        <dbReference type="EMBL" id="KAK4462887.1"/>
    </source>
</evidence>
<feature type="transmembrane region" description="Helical" evidence="6">
    <location>
        <begin position="147"/>
        <end position="167"/>
    </location>
</feature>
<feature type="non-terminal residue" evidence="7">
    <location>
        <position position="1"/>
    </location>
</feature>
<evidence type="ECO:0000256" key="5">
    <source>
        <dbReference type="ARBA" id="ARBA00023136"/>
    </source>
</evidence>
<dbReference type="PANTHER" id="PTHR31885:SF6">
    <property type="entry name" value="GH04784P"/>
    <property type="match status" value="1"/>
</dbReference>
<comment type="caution">
    <text evidence="7">The sequence shown here is derived from an EMBL/GenBank/DDBJ whole genome shotgun (WGS) entry which is preliminary data.</text>
</comment>
<evidence type="ECO:0000256" key="1">
    <source>
        <dbReference type="ARBA" id="ARBA00004141"/>
    </source>
</evidence>
<dbReference type="AlphaFoldDB" id="A0AAV9HPR1"/>
<keyword evidence="5 6" id="KW-0472">Membrane</keyword>
<proteinExistence type="inferred from homology"/>
<protein>
    <submittedName>
        <fullName evidence="7">YhhN-like protein</fullName>
    </submittedName>
</protein>
<sequence length="223" mass="23448">TLSGAVLTGSIASGVVYQTLVRSPPSRTRMTIKTASTALLSAAAYLRSAPPLLVGALALGSLGDAFLSWDDDDDDGGNSFLFGLASFLAAHILYIILFFRSGLGANDVSSKIYVLLTHSRLRTWIAGALAGLVPGMIRQLWPKVGKGLRVPVVVYTLTIFVMANVALTVESDKVVAGAVMFTASDSILAAGKFLVPRGSRFQGAMSHAVWVLYYGGQLLIALG</sequence>
<feature type="non-terminal residue" evidence="7">
    <location>
        <position position="223"/>
    </location>
</feature>
<keyword evidence="3 6" id="KW-0812">Transmembrane</keyword>
<reference evidence="7" key="2">
    <citation type="submission" date="2023-06" db="EMBL/GenBank/DDBJ databases">
        <authorList>
            <consortium name="Lawrence Berkeley National Laboratory"/>
            <person name="Mondo S.J."/>
            <person name="Hensen N."/>
            <person name="Bonometti L."/>
            <person name="Westerberg I."/>
            <person name="Brannstrom I.O."/>
            <person name="Guillou S."/>
            <person name="Cros-Aarteil S."/>
            <person name="Calhoun S."/>
            <person name="Haridas S."/>
            <person name="Kuo A."/>
            <person name="Pangilinan J."/>
            <person name="Riley R."/>
            <person name="Labutti K."/>
            <person name="Andreopoulos B."/>
            <person name="Lipzen A."/>
            <person name="Chen C."/>
            <person name="Yanf M."/>
            <person name="Daum C."/>
            <person name="Ng V."/>
            <person name="Clum A."/>
            <person name="Steindorff A."/>
            <person name="Ohm R."/>
            <person name="Martin F."/>
            <person name="Silar P."/>
            <person name="Natvig D."/>
            <person name="Lalanne C."/>
            <person name="Gautier V."/>
            <person name="Ament-Velasquez S.L."/>
            <person name="Kruys A."/>
            <person name="Hutchinson M.I."/>
            <person name="Powell A.J."/>
            <person name="Barry K."/>
            <person name="Miller A.N."/>
            <person name="Grigoriev I.V."/>
            <person name="Debuchy R."/>
            <person name="Gladieux P."/>
            <person name="Thoren M.H."/>
            <person name="Johannesson H."/>
        </authorList>
    </citation>
    <scope>NUCLEOTIDE SEQUENCE</scope>
    <source>
        <strain evidence="7">PSN324</strain>
    </source>
</reference>
<evidence type="ECO:0000313" key="8">
    <source>
        <dbReference type="Proteomes" id="UP001321749"/>
    </source>
</evidence>
<feature type="transmembrane region" description="Helical" evidence="6">
    <location>
        <begin position="80"/>
        <end position="100"/>
    </location>
</feature>
<dbReference type="Proteomes" id="UP001321749">
    <property type="component" value="Unassembled WGS sequence"/>
</dbReference>
<evidence type="ECO:0000256" key="6">
    <source>
        <dbReference type="SAM" id="Phobius"/>
    </source>
</evidence>
<feature type="transmembrane region" description="Helical" evidence="6">
    <location>
        <begin position="37"/>
        <end position="60"/>
    </location>
</feature>
<accession>A0AAV9HPR1</accession>
<dbReference type="PANTHER" id="PTHR31885">
    <property type="entry name" value="GH04784P"/>
    <property type="match status" value="1"/>
</dbReference>
<comment type="subcellular location">
    <subcellularLocation>
        <location evidence="1">Membrane</location>
        <topology evidence="1">Multi-pass membrane protein</topology>
    </subcellularLocation>
</comment>
<evidence type="ECO:0000256" key="2">
    <source>
        <dbReference type="ARBA" id="ARBA00007375"/>
    </source>
</evidence>
<keyword evidence="4 6" id="KW-1133">Transmembrane helix</keyword>